<sequence length="535" mass="59207">MYPNVVGLLVGTLFFAFSLTPSLLPRPFLIQGILSGLSFSAGYGLGVATLALWDYLQLPVWRRRTAIVIKSGAALLCLVVAVSFLWQATHWQNALRELMGMEESTGLQPLLLGPIAVLVFVVVLALARAFRWVFRVLSVQLRRFVPPRISHLLGIVAAVALFWSVIDGVLLSGLLHVADRSFQQLDALIQPDLPQPTHSDQTGSLASLINWEDLGRQGRSFVAGGPDAKALSDFFSAPLPAPIRVYVGLNSADSPERRARLALEELKRVGGFKRSVLLLVTPTGTGWIDAASQDPVEYLHRGDIATVAAQYSYLNSPLALLTEGAYGAEMARVLFSEVYGYWRSLPRDARPRLYLNGLSLGSLNSDRSFDLYDIIDDPFNGALWSGPPFRNDTWRRMTDQRDPGSPAWLPRFRGGSVVRFMNQDGGLDRGDQPWGAFRIAFLQYASDPITFFSPQSAWREPQWLQAPRGPDVSPDLRWFPLVTMLQLAADMVVGETPKGFGHEFASAHYIDAWLALTEPQGWSDAEVARLKAIFK</sequence>
<evidence type="ECO:0000259" key="2">
    <source>
        <dbReference type="Pfam" id="PF10081"/>
    </source>
</evidence>
<dbReference type="PIRSF" id="PIRSF007542">
    <property type="entry name" value="UCP007542"/>
    <property type="match status" value="1"/>
</dbReference>
<evidence type="ECO:0000259" key="3">
    <source>
        <dbReference type="Pfam" id="PF15420"/>
    </source>
</evidence>
<keyword evidence="1" id="KW-1133">Transmembrane helix</keyword>
<dbReference type="EMBL" id="CP020370">
    <property type="protein sequence ID" value="AUB82251.1"/>
    <property type="molecule type" value="Genomic_DNA"/>
</dbReference>
<evidence type="ECO:0008006" key="6">
    <source>
        <dbReference type="Google" id="ProtNLM"/>
    </source>
</evidence>
<evidence type="ECO:0000313" key="4">
    <source>
        <dbReference type="EMBL" id="AUB82251.1"/>
    </source>
</evidence>
<dbReference type="AlphaFoldDB" id="A0A2K8UB14"/>
<organism evidence="4 5">
    <name type="scientific">Candidatus Thiodictyon syntrophicum</name>
    <dbReference type="NCBI Taxonomy" id="1166950"/>
    <lineage>
        <taxon>Bacteria</taxon>
        <taxon>Pseudomonadati</taxon>
        <taxon>Pseudomonadota</taxon>
        <taxon>Gammaproteobacteria</taxon>
        <taxon>Chromatiales</taxon>
        <taxon>Chromatiaceae</taxon>
        <taxon>Thiodictyon</taxon>
    </lineage>
</organism>
<keyword evidence="5" id="KW-1185">Reference proteome</keyword>
<feature type="domain" description="Alpha/beta-hydrolase catalytic" evidence="2">
    <location>
        <begin position="243"/>
        <end position="530"/>
    </location>
</feature>
<reference evidence="4 5" key="1">
    <citation type="submission" date="2017-03" db="EMBL/GenBank/DDBJ databases">
        <title>Complete genome sequence of Candidatus 'Thiodictyon syntrophicum' sp. nov. strain Cad16T, a photolithoautotroph purple sulfur bacterium isolated from an alpine meromictic lake.</title>
        <authorList>
            <person name="Luedin S.M."/>
            <person name="Pothier J.F."/>
            <person name="Danza F."/>
            <person name="Storelli N."/>
            <person name="Wittwer M."/>
            <person name="Tonolla M."/>
        </authorList>
    </citation>
    <scope>NUCLEOTIDE SEQUENCE [LARGE SCALE GENOMIC DNA]</scope>
    <source>
        <strain evidence="4 5">Cad16T</strain>
    </source>
</reference>
<dbReference type="Pfam" id="PF15420">
    <property type="entry name" value="Abhydrolase_9_N"/>
    <property type="match status" value="1"/>
</dbReference>
<keyword evidence="1" id="KW-0472">Membrane</keyword>
<feature type="transmembrane region" description="Helical" evidence="1">
    <location>
        <begin position="28"/>
        <end position="53"/>
    </location>
</feature>
<evidence type="ECO:0000313" key="5">
    <source>
        <dbReference type="Proteomes" id="UP000232638"/>
    </source>
</evidence>
<protein>
    <recommendedName>
        <fullName evidence="6">Alpha/beta-hydrolase catalytic domain-containing protein</fullName>
    </recommendedName>
</protein>
<dbReference type="KEGG" id="tsy:THSYN_15715"/>
<proteinExistence type="predicted"/>
<dbReference type="RefSeq" id="WP_100919988.1">
    <property type="nucleotide sequence ID" value="NZ_CP020370.1"/>
</dbReference>
<dbReference type="InterPro" id="IPR012037">
    <property type="entry name" value="Alpha/beta-hydrolase_fam"/>
</dbReference>
<dbReference type="Proteomes" id="UP000232638">
    <property type="component" value="Chromosome"/>
</dbReference>
<accession>A0A2K8UB14</accession>
<feature type="transmembrane region" description="Helical" evidence="1">
    <location>
        <begin position="106"/>
        <end position="130"/>
    </location>
</feature>
<dbReference type="InterPro" id="IPR027787">
    <property type="entry name" value="Alpha/beta-hydrolase_catalytic"/>
</dbReference>
<evidence type="ECO:0000256" key="1">
    <source>
        <dbReference type="SAM" id="Phobius"/>
    </source>
</evidence>
<dbReference type="Pfam" id="PF10081">
    <property type="entry name" value="Abhydrolase_9"/>
    <property type="match status" value="1"/>
</dbReference>
<gene>
    <name evidence="4" type="ORF">THSYN_15715</name>
</gene>
<feature type="transmembrane region" description="Helical" evidence="1">
    <location>
        <begin position="151"/>
        <end position="175"/>
    </location>
</feature>
<dbReference type="InterPro" id="IPR027788">
    <property type="entry name" value="Alpha/beta-hydrolase_N_dom"/>
</dbReference>
<feature type="domain" description="Alpha/beta-hydrolase N-terminal" evidence="3">
    <location>
        <begin position="19"/>
        <end position="226"/>
    </location>
</feature>
<feature type="transmembrane region" description="Helical" evidence="1">
    <location>
        <begin position="65"/>
        <end position="86"/>
    </location>
</feature>
<keyword evidence="1" id="KW-0812">Transmembrane</keyword>
<name>A0A2K8UB14_9GAMM</name>
<dbReference type="OrthoDB" id="4397445at2"/>